<evidence type="ECO:0000256" key="3">
    <source>
        <dbReference type="ARBA" id="ARBA00012463"/>
    </source>
</evidence>
<keyword evidence="7" id="KW-0720">Serine protease</keyword>
<sequence>MIYTKNLFSILFLYFLIPAISFAQDQLQENASKASPVIENGEAQIVEAFSNPDNWIREDLWVETEFDSDEDGKPDRMHVDVTRPKQTETEGLKLPVVYNSSPYFAGVAEDVNGLFWDVHVELGETAPERVHPEVVRTGKRPIISSAHISTWVPRGYIVVHSSSPGTGLSDGSPTVGGDNESLAPKAVIDWLGGRAKGFTSREGNETVEAYWSTGKVGMTGTSYNGTLALAAATTGVEGLEAIIPIAPNTSYYHYYRSNGLVRSPGGYLGEDIDVLYDFIHSGDESKRAANNKRVRDTEMKNGMDRESGDYNDFWAGRDYLNDMKPMKAAMLMSHGFNDWNVMPEHSYRIYEAAKKQGNPVQIFYHQKGHGGSPPISMMNRWFTHYLFGIDNGVENDPKAWIVREDDTSPTPYADFPNPDAGDVRFYLSAGAPGHGGLSSSKSETKTKESFIDNYSFSGGALAEADTSTNRLIYATPTLSQDVHISGIPSVTITLSSNKPSANLSVWLVSLPWNDQIGAKITDNIITRGWADPQNHKSIKESEPLKPGTFYEVSFDLMPDDQIIPAGQKIGLMIFSSDKEFTLWPEPGTELTIDLDRTNLILPVVGGKEAFSKSIAD</sequence>
<dbReference type="GO" id="GO:0004177">
    <property type="term" value="F:aminopeptidase activity"/>
    <property type="evidence" value="ECO:0007669"/>
    <property type="project" value="UniProtKB-KW"/>
</dbReference>
<dbReference type="Gene3D" id="3.40.50.1820">
    <property type="entry name" value="alpha/beta hydrolase"/>
    <property type="match status" value="2"/>
</dbReference>
<dbReference type="GO" id="GO:0008236">
    <property type="term" value="F:serine-type peptidase activity"/>
    <property type="evidence" value="ECO:0007669"/>
    <property type="project" value="UniProtKB-KW"/>
</dbReference>
<dbReference type="Pfam" id="PF02129">
    <property type="entry name" value="Peptidase_S15"/>
    <property type="match status" value="1"/>
</dbReference>
<comment type="caution">
    <text evidence="11">The sequence shown here is derived from an EMBL/GenBank/DDBJ whole genome shotgun (WGS) entry which is preliminary data.</text>
</comment>
<keyword evidence="9" id="KW-0732">Signal</keyword>
<evidence type="ECO:0000256" key="7">
    <source>
        <dbReference type="ARBA" id="ARBA00022825"/>
    </source>
</evidence>
<evidence type="ECO:0000256" key="6">
    <source>
        <dbReference type="ARBA" id="ARBA00022801"/>
    </source>
</evidence>
<dbReference type="Proteomes" id="UP000486602">
    <property type="component" value="Unassembled WGS sequence"/>
</dbReference>
<evidence type="ECO:0000259" key="10">
    <source>
        <dbReference type="SMART" id="SM00939"/>
    </source>
</evidence>
<organism evidence="11 12">
    <name type="scientific">Cryomorpha ignava</name>
    <dbReference type="NCBI Taxonomy" id="101383"/>
    <lineage>
        <taxon>Bacteria</taxon>
        <taxon>Pseudomonadati</taxon>
        <taxon>Bacteroidota</taxon>
        <taxon>Flavobacteriia</taxon>
        <taxon>Flavobacteriales</taxon>
        <taxon>Cryomorphaceae</taxon>
        <taxon>Cryomorpha</taxon>
    </lineage>
</organism>
<dbReference type="PRINTS" id="PR00923">
    <property type="entry name" value="LACTOPTASE"/>
</dbReference>
<dbReference type="InterPro" id="IPR013736">
    <property type="entry name" value="Xaa-Pro_dipept_C"/>
</dbReference>
<evidence type="ECO:0000256" key="1">
    <source>
        <dbReference type="ARBA" id="ARBA00000123"/>
    </source>
</evidence>
<dbReference type="SUPFAM" id="SSF49785">
    <property type="entry name" value="Galactose-binding domain-like"/>
    <property type="match status" value="1"/>
</dbReference>
<dbReference type="GO" id="GO:0006508">
    <property type="term" value="P:proteolysis"/>
    <property type="evidence" value="ECO:0007669"/>
    <property type="project" value="UniProtKB-KW"/>
</dbReference>
<feature type="domain" description="Xaa-Pro dipeptidyl-peptidase C-terminal" evidence="10">
    <location>
        <begin position="379"/>
        <end position="600"/>
    </location>
</feature>
<evidence type="ECO:0000313" key="12">
    <source>
        <dbReference type="Proteomes" id="UP000486602"/>
    </source>
</evidence>
<dbReference type="InterPro" id="IPR000383">
    <property type="entry name" value="Xaa-Pro-like_dom"/>
</dbReference>
<feature type="chain" id="PRO_5029853303" description="Xaa-Pro dipeptidyl-peptidase" evidence="9">
    <location>
        <begin position="24"/>
        <end position="616"/>
    </location>
</feature>
<evidence type="ECO:0000256" key="4">
    <source>
        <dbReference type="ARBA" id="ARBA00022438"/>
    </source>
</evidence>
<reference evidence="11 12" key="1">
    <citation type="submission" date="2020-02" db="EMBL/GenBank/DDBJ databases">
        <title>Out from the shadows clarifying the taxonomy of the family Cryomorphaceae and related taxa by utilizing the GTDB taxonomic framework.</title>
        <authorList>
            <person name="Bowman J.P."/>
        </authorList>
    </citation>
    <scope>NUCLEOTIDE SEQUENCE [LARGE SCALE GENOMIC DNA]</scope>
    <source>
        <strain evidence="11 12">QSSC 1-22</strain>
    </source>
</reference>
<dbReference type="NCBIfam" id="NF003780">
    <property type="entry name" value="PRK05371.1-1"/>
    <property type="match status" value="1"/>
</dbReference>
<dbReference type="NCBIfam" id="TIGR00976">
    <property type="entry name" value="CocE_NonD"/>
    <property type="match status" value="1"/>
</dbReference>
<proteinExistence type="inferred from homology"/>
<keyword evidence="4" id="KW-0031">Aminopeptidase</keyword>
<dbReference type="InterPro" id="IPR008252">
    <property type="entry name" value="Pept_S15_Xpro"/>
</dbReference>
<protein>
    <recommendedName>
        <fullName evidence="3">Xaa-Pro dipeptidyl-peptidase</fullName>
        <ecNumber evidence="3">3.4.14.11</ecNumber>
    </recommendedName>
    <alternativeName>
        <fullName evidence="8">X-prolyl-dipeptidyl aminopeptidase</fullName>
    </alternativeName>
</protein>
<dbReference type="PANTHER" id="PTHR43056:SF10">
    <property type="entry name" value="COCE_NOND FAMILY, PUTATIVE (AFU_ORTHOLOGUE AFUA_7G00600)-RELATED"/>
    <property type="match status" value="1"/>
</dbReference>
<dbReference type="InterPro" id="IPR005674">
    <property type="entry name" value="CocE/Ser_esterase"/>
</dbReference>
<dbReference type="EC" id="3.4.14.11" evidence="3"/>
<feature type="signal peptide" evidence="9">
    <location>
        <begin position="1"/>
        <end position="23"/>
    </location>
</feature>
<evidence type="ECO:0000256" key="8">
    <source>
        <dbReference type="ARBA" id="ARBA00030045"/>
    </source>
</evidence>
<evidence type="ECO:0000313" key="11">
    <source>
        <dbReference type="EMBL" id="NEN24763.1"/>
    </source>
</evidence>
<dbReference type="GO" id="GO:0008239">
    <property type="term" value="F:dipeptidyl-peptidase activity"/>
    <property type="evidence" value="ECO:0007669"/>
    <property type="project" value="UniProtKB-EC"/>
</dbReference>
<dbReference type="Gene3D" id="2.60.120.260">
    <property type="entry name" value="Galactose-binding domain-like"/>
    <property type="match status" value="1"/>
</dbReference>
<gene>
    <name evidence="11" type="ORF">G3O08_14755</name>
</gene>
<accession>A0A7K3WSU4</accession>
<keyword evidence="12" id="KW-1185">Reference proteome</keyword>
<evidence type="ECO:0000256" key="9">
    <source>
        <dbReference type="SAM" id="SignalP"/>
    </source>
</evidence>
<dbReference type="InterPro" id="IPR050585">
    <property type="entry name" value="Xaa-Pro_dipeptidyl-ppase/CocE"/>
</dbReference>
<dbReference type="InterPro" id="IPR029058">
    <property type="entry name" value="AB_hydrolase_fold"/>
</dbReference>
<keyword evidence="6" id="KW-0378">Hydrolase</keyword>
<dbReference type="AlphaFoldDB" id="A0A7K3WSU4"/>
<dbReference type="SUPFAM" id="SSF53474">
    <property type="entry name" value="alpha/beta-Hydrolases"/>
    <property type="match status" value="1"/>
</dbReference>
<dbReference type="InterPro" id="IPR008979">
    <property type="entry name" value="Galactose-bd-like_sf"/>
</dbReference>
<dbReference type="SMART" id="SM00939">
    <property type="entry name" value="PepX_C"/>
    <property type="match status" value="1"/>
</dbReference>
<comment type="catalytic activity">
    <reaction evidence="1">
        <text>Hydrolyzes Xaa-Pro-|- bonds to release unblocked, N-terminal dipeptides from substrates including Ala-Pro-|-p-nitroanilide and (sequentially) Tyr-Pro-|-Phe-Pro-|-Gly-Pro-|-Ile.</text>
        <dbReference type="EC" id="3.4.14.11"/>
    </reaction>
</comment>
<keyword evidence="5" id="KW-0645">Protease</keyword>
<evidence type="ECO:0000256" key="2">
    <source>
        <dbReference type="ARBA" id="ARBA00010819"/>
    </source>
</evidence>
<evidence type="ECO:0000256" key="5">
    <source>
        <dbReference type="ARBA" id="ARBA00022670"/>
    </source>
</evidence>
<dbReference type="EMBL" id="JAAGVY010000032">
    <property type="protein sequence ID" value="NEN24763.1"/>
    <property type="molecule type" value="Genomic_DNA"/>
</dbReference>
<name>A0A7K3WSU4_9FLAO</name>
<dbReference type="PANTHER" id="PTHR43056">
    <property type="entry name" value="PEPTIDASE S9 PROLYL OLIGOPEPTIDASE"/>
    <property type="match status" value="1"/>
</dbReference>
<comment type="similarity">
    <text evidence="2">Belongs to the peptidase S15 family.</text>
</comment>
<dbReference type="RefSeq" id="WP_163286170.1">
    <property type="nucleotide sequence ID" value="NZ_JAAGVY010000032.1"/>
</dbReference>
<dbReference type="Pfam" id="PF08530">
    <property type="entry name" value="PepX_C"/>
    <property type="match status" value="1"/>
</dbReference>